<dbReference type="RefSeq" id="XP_002499462.1">
    <property type="nucleotide sequence ID" value="XM_002499416.1"/>
</dbReference>
<reference evidence="2 3" key="1">
    <citation type="journal article" date="2009" name="Science">
        <title>Green evolution and dynamic adaptations revealed by genomes of the marine picoeukaryotes Micromonas.</title>
        <authorList>
            <person name="Worden A.Z."/>
            <person name="Lee J.H."/>
            <person name="Mock T."/>
            <person name="Rouze P."/>
            <person name="Simmons M.P."/>
            <person name="Aerts A.L."/>
            <person name="Allen A.E."/>
            <person name="Cuvelier M.L."/>
            <person name="Derelle E."/>
            <person name="Everett M.V."/>
            <person name="Foulon E."/>
            <person name="Grimwood J."/>
            <person name="Gundlach H."/>
            <person name="Henrissat B."/>
            <person name="Napoli C."/>
            <person name="McDonald S.M."/>
            <person name="Parker M.S."/>
            <person name="Rombauts S."/>
            <person name="Salamov A."/>
            <person name="Von Dassow P."/>
            <person name="Badger J.H."/>
            <person name="Coutinho P.M."/>
            <person name="Demir E."/>
            <person name="Dubchak I."/>
            <person name="Gentemann C."/>
            <person name="Eikrem W."/>
            <person name="Gready J.E."/>
            <person name="John U."/>
            <person name="Lanier W."/>
            <person name="Lindquist E.A."/>
            <person name="Lucas S."/>
            <person name="Mayer K.F."/>
            <person name="Moreau H."/>
            <person name="Not F."/>
            <person name="Otillar R."/>
            <person name="Panaud O."/>
            <person name="Pangilinan J."/>
            <person name="Paulsen I."/>
            <person name="Piegu B."/>
            <person name="Poliakov A."/>
            <person name="Robbens S."/>
            <person name="Schmutz J."/>
            <person name="Toulza E."/>
            <person name="Wyss T."/>
            <person name="Zelensky A."/>
            <person name="Zhou K."/>
            <person name="Armbrust E.V."/>
            <person name="Bhattacharya D."/>
            <person name="Goodenough U.W."/>
            <person name="Van de Peer Y."/>
            <person name="Grigoriev I.V."/>
        </authorList>
    </citation>
    <scope>NUCLEOTIDE SEQUENCE [LARGE SCALE GENOMIC DNA]</scope>
    <source>
        <strain evidence="3">RCC299 / NOUM17</strain>
    </source>
</reference>
<protein>
    <recommendedName>
        <fullName evidence="1">Rho termination factor-like N-terminal domain-containing protein</fullName>
    </recommendedName>
</protein>
<dbReference type="EMBL" id="CP001323">
    <property type="protein sequence ID" value="ACO60720.1"/>
    <property type="molecule type" value="Genomic_DNA"/>
</dbReference>
<dbReference type="InParanoid" id="C1DZW7"/>
<keyword evidence="3" id="KW-1185">Reference proteome</keyword>
<sequence length="70" mass="8502">MERLELERRYQSSEIEAWDRRFEVRTATREQLLAIARERGMRGYSKLRRAELLEAVERELYGEQEEDLSP</sequence>
<gene>
    <name evidence="2" type="ORF">MICPUN_107804</name>
</gene>
<dbReference type="AlphaFoldDB" id="C1DZW7"/>
<evidence type="ECO:0000313" key="2">
    <source>
        <dbReference type="EMBL" id="ACO60720.1"/>
    </source>
</evidence>
<dbReference type="InterPro" id="IPR011112">
    <property type="entry name" value="Rho-like_N"/>
</dbReference>
<dbReference type="OrthoDB" id="1931152at2759"/>
<dbReference type="KEGG" id="mis:MICPUN_107804"/>
<accession>C1DZW7</accession>
<evidence type="ECO:0000313" key="3">
    <source>
        <dbReference type="Proteomes" id="UP000002009"/>
    </source>
</evidence>
<dbReference type="Proteomes" id="UP000002009">
    <property type="component" value="Chromosome 2"/>
</dbReference>
<name>C1DZW7_MICCC</name>
<dbReference type="GO" id="GO:0006353">
    <property type="term" value="P:DNA-templated transcription termination"/>
    <property type="evidence" value="ECO:0007669"/>
    <property type="project" value="InterPro"/>
</dbReference>
<feature type="domain" description="Rho termination factor-like N-terminal" evidence="1">
    <location>
        <begin position="30"/>
        <end position="57"/>
    </location>
</feature>
<evidence type="ECO:0000259" key="1">
    <source>
        <dbReference type="Pfam" id="PF07498"/>
    </source>
</evidence>
<dbReference type="Pfam" id="PF07498">
    <property type="entry name" value="Rho_N"/>
    <property type="match status" value="1"/>
</dbReference>
<dbReference type="GeneID" id="8241129"/>
<proteinExistence type="predicted"/>
<organism evidence="2 3">
    <name type="scientific">Micromonas commoda (strain RCC299 / NOUM17 / CCMP2709)</name>
    <name type="common">Picoplanktonic green alga</name>
    <dbReference type="NCBI Taxonomy" id="296587"/>
    <lineage>
        <taxon>Eukaryota</taxon>
        <taxon>Viridiplantae</taxon>
        <taxon>Chlorophyta</taxon>
        <taxon>Mamiellophyceae</taxon>
        <taxon>Mamiellales</taxon>
        <taxon>Mamiellaceae</taxon>
        <taxon>Micromonas</taxon>
    </lineage>
</organism>